<dbReference type="Pfam" id="PF12867">
    <property type="entry name" value="DinB_2"/>
    <property type="match status" value="1"/>
</dbReference>
<evidence type="ECO:0000313" key="2">
    <source>
        <dbReference type="EMBL" id="PZW31211.1"/>
    </source>
</evidence>
<dbReference type="InterPro" id="IPR034660">
    <property type="entry name" value="DinB/YfiT-like"/>
</dbReference>
<comment type="caution">
    <text evidence="2">The sequence shown here is derived from an EMBL/GenBank/DDBJ whole genome shotgun (WGS) entry which is preliminary data.</text>
</comment>
<protein>
    <submittedName>
        <fullName evidence="2">DinB family protein</fullName>
    </submittedName>
</protein>
<accession>A0A326UHN2</accession>
<dbReference type="InterPro" id="IPR024775">
    <property type="entry name" value="DinB-like"/>
</dbReference>
<evidence type="ECO:0000259" key="1">
    <source>
        <dbReference type="Pfam" id="PF12867"/>
    </source>
</evidence>
<dbReference type="AlphaFoldDB" id="A0A326UHN2"/>
<dbReference type="RefSeq" id="WP_111321957.1">
    <property type="nucleotide sequence ID" value="NZ_BIFX01000003.1"/>
</dbReference>
<dbReference type="OrthoDB" id="9798830at2"/>
<dbReference type="SUPFAM" id="SSF109854">
    <property type="entry name" value="DinB/YfiT-like putative metalloenzymes"/>
    <property type="match status" value="1"/>
</dbReference>
<dbReference type="Gene3D" id="1.20.120.450">
    <property type="entry name" value="dinb family like domain"/>
    <property type="match status" value="1"/>
</dbReference>
<gene>
    <name evidence="2" type="ORF">EI42_02308</name>
</gene>
<dbReference type="Proteomes" id="UP000248806">
    <property type="component" value="Unassembled WGS sequence"/>
</dbReference>
<dbReference type="EMBL" id="QKUF01000006">
    <property type="protein sequence ID" value="PZW31211.1"/>
    <property type="molecule type" value="Genomic_DNA"/>
</dbReference>
<feature type="domain" description="DinB-like" evidence="1">
    <location>
        <begin position="22"/>
        <end position="146"/>
    </location>
</feature>
<evidence type="ECO:0000313" key="3">
    <source>
        <dbReference type="Proteomes" id="UP000248806"/>
    </source>
</evidence>
<proteinExistence type="predicted"/>
<name>A0A326UHN2_THEHA</name>
<reference evidence="2 3" key="1">
    <citation type="submission" date="2018-06" db="EMBL/GenBank/DDBJ databases">
        <title>Genomic Encyclopedia of Archaeal and Bacterial Type Strains, Phase II (KMG-II): from individual species to whole genera.</title>
        <authorList>
            <person name="Goeker M."/>
        </authorList>
    </citation>
    <scope>NUCLEOTIDE SEQUENCE [LARGE SCALE GENOMIC DNA]</scope>
    <source>
        <strain evidence="2 3">ATCC BAA-1881</strain>
    </source>
</reference>
<sequence>MSSDEILRQQLRTLLLKGNAHMTFDDAVAAFPAEQMNQRAPNVSYTPWHLLEHIRITQWDILDFIRNPNYIAPAWPSGYWPAPDALTDREGWEATIASFHADQRALVAIIDDPKTDLYAPIPHGDGQNILQEILTVADHNAYHIGEFAILRQVMGTWPEGHQ</sequence>
<organism evidence="2 3">
    <name type="scientific">Thermosporothrix hazakensis</name>
    <dbReference type="NCBI Taxonomy" id="644383"/>
    <lineage>
        <taxon>Bacteria</taxon>
        <taxon>Bacillati</taxon>
        <taxon>Chloroflexota</taxon>
        <taxon>Ktedonobacteria</taxon>
        <taxon>Ktedonobacterales</taxon>
        <taxon>Thermosporotrichaceae</taxon>
        <taxon>Thermosporothrix</taxon>
    </lineage>
</organism>
<keyword evidence="3" id="KW-1185">Reference proteome</keyword>